<dbReference type="OrthoDB" id="9793589at2"/>
<feature type="transmembrane region" description="Helical" evidence="10">
    <location>
        <begin position="293"/>
        <end position="311"/>
    </location>
</feature>
<comment type="caution">
    <text evidence="12">The sequence shown here is derived from an EMBL/GenBank/DDBJ whole genome shotgun (WGS) entry which is preliminary data.</text>
</comment>
<dbReference type="GO" id="GO:1902600">
    <property type="term" value="P:proton transmembrane transport"/>
    <property type="evidence" value="ECO:0007669"/>
    <property type="project" value="InterPro"/>
</dbReference>
<dbReference type="InterPro" id="IPR006153">
    <property type="entry name" value="Cation/H_exchanger_TM"/>
</dbReference>
<evidence type="ECO:0000313" key="13">
    <source>
        <dbReference type="Proteomes" id="UP000076023"/>
    </source>
</evidence>
<dbReference type="GO" id="GO:0016020">
    <property type="term" value="C:membrane"/>
    <property type="evidence" value="ECO:0007669"/>
    <property type="project" value="UniProtKB-SubCell"/>
</dbReference>
<keyword evidence="5 10" id="KW-1133">Transmembrane helix</keyword>
<evidence type="ECO:0000259" key="11">
    <source>
        <dbReference type="Pfam" id="PF00999"/>
    </source>
</evidence>
<dbReference type="STRING" id="690879.TSACC_22899"/>
<evidence type="ECO:0000256" key="7">
    <source>
        <dbReference type="ARBA" id="ARBA00023065"/>
    </source>
</evidence>
<evidence type="ECO:0000256" key="3">
    <source>
        <dbReference type="ARBA" id="ARBA00022449"/>
    </source>
</evidence>
<dbReference type="GO" id="GO:0015297">
    <property type="term" value="F:antiporter activity"/>
    <property type="evidence" value="ECO:0007669"/>
    <property type="project" value="UniProtKB-KW"/>
</dbReference>
<dbReference type="GO" id="GO:0006814">
    <property type="term" value="P:sodium ion transport"/>
    <property type="evidence" value="ECO:0007669"/>
    <property type="project" value="UniProtKB-KW"/>
</dbReference>
<feature type="transmembrane region" description="Helical" evidence="10">
    <location>
        <begin position="37"/>
        <end position="56"/>
    </location>
</feature>
<dbReference type="InParanoid" id="A0A146GCF4"/>
<keyword evidence="4 10" id="KW-0812">Transmembrane</keyword>
<feature type="transmembrane region" description="Helical" evidence="10">
    <location>
        <begin position="140"/>
        <end position="164"/>
    </location>
</feature>
<reference evidence="13" key="1">
    <citation type="journal article" date="2017" name="Genome Announc.">
        <title>Draft Genome Sequence of Terrimicrobium sacchariphilum NM-5T, a Facultative Anaerobic Soil Bacterium of the Class Spartobacteria.</title>
        <authorList>
            <person name="Qiu Y.L."/>
            <person name="Tourlousse D.M."/>
            <person name="Matsuura N."/>
            <person name="Ohashi A."/>
            <person name="Sekiguchi Y."/>
        </authorList>
    </citation>
    <scope>NUCLEOTIDE SEQUENCE [LARGE SCALE GENOMIC DNA]</scope>
    <source>
        <strain evidence="13">NM-5</strain>
    </source>
</reference>
<feature type="transmembrane region" description="Helical" evidence="10">
    <location>
        <begin position="6"/>
        <end position="25"/>
    </location>
</feature>
<proteinExistence type="predicted"/>
<evidence type="ECO:0000256" key="2">
    <source>
        <dbReference type="ARBA" id="ARBA00022448"/>
    </source>
</evidence>
<keyword evidence="3" id="KW-0050">Antiport</keyword>
<feature type="transmembrane region" description="Helical" evidence="10">
    <location>
        <begin position="176"/>
        <end position="201"/>
    </location>
</feature>
<evidence type="ECO:0000256" key="9">
    <source>
        <dbReference type="ARBA" id="ARBA00023201"/>
    </source>
</evidence>
<keyword evidence="2" id="KW-0813">Transport</keyword>
<dbReference type="InterPro" id="IPR038770">
    <property type="entry name" value="Na+/solute_symporter_sf"/>
</dbReference>
<dbReference type="PANTHER" id="PTHR43562:SF3">
    <property type="entry name" value="SODIUM ION_PROTON EXCHANGER (EUROFUNG)"/>
    <property type="match status" value="1"/>
</dbReference>
<dbReference type="PANTHER" id="PTHR43562">
    <property type="entry name" value="NAPA-TYPE SODIUM/HYDROGEN ANTIPORTER"/>
    <property type="match status" value="1"/>
</dbReference>
<gene>
    <name evidence="12" type="ORF">TSACC_22899</name>
</gene>
<evidence type="ECO:0000256" key="1">
    <source>
        <dbReference type="ARBA" id="ARBA00004141"/>
    </source>
</evidence>
<evidence type="ECO:0000256" key="8">
    <source>
        <dbReference type="ARBA" id="ARBA00023136"/>
    </source>
</evidence>
<evidence type="ECO:0000256" key="4">
    <source>
        <dbReference type="ARBA" id="ARBA00022692"/>
    </source>
</evidence>
<evidence type="ECO:0000256" key="5">
    <source>
        <dbReference type="ARBA" id="ARBA00022989"/>
    </source>
</evidence>
<organism evidence="12 13">
    <name type="scientific">Terrimicrobium sacchariphilum</name>
    <dbReference type="NCBI Taxonomy" id="690879"/>
    <lineage>
        <taxon>Bacteria</taxon>
        <taxon>Pseudomonadati</taxon>
        <taxon>Verrucomicrobiota</taxon>
        <taxon>Terrimicrobiia</taxon>
        <taxon>Terrimicrobiales</taxon>
        <taxon>Terrimicrobiaceae</taxon>
        <taxon>Terrimicrobium</taxon>
    </lineage>
</organism>
<evidence type="ECO:0000256" key="10">
    <source>
        <dbReference type="SAM" id="Phobius"/>
    </source>
</evidence>
<keyword evidence="7" id="KW-0406">Ion transport</keyword>
<feature type="transmembrane region" description="Helical" evidence="10">
    <location>
        <begin position="105"/>
        <end position="128"/>
    </location>
</feature>
<comment type="subcellular location">
    <subcellularLocation>
        <location evidence="1">Membrane</location>
        <topology evidence="1">Multi-pass membrane protein</topology>
    </subcellularLocation>
</comment>
<protein>
    <submittedName>
        <fullName evidence="12">KeF-type K+ transport system, membrane component KeFB</fullName>
    </submittedName>
</protein>
<sequence length="417" mass="44107">MDKESLELAKVFFAVGSIILLARLFGDPLRKIGVAPLVSEILLGVLLGPSILGHFFPQLTQAMYPAAGGAGDMMRVLVQISIVLLMFAAGLEIDLRTVISNRIAALKIGAFGITIPVLAGFAAAYFVPRILGESSAHPQPLAFALFFSTALAISALSVTVRTFLDTGLLRTRFGMIVVSSSMLDDIVGWLLFAVTVGLIHGRLEGNVFLNLAGAVVFAVFMLTVVRLAANRLFPLVNRHLNWPASFLGLATGFGLVAAALTQLLGLEAVFGAFVAGVALGDSHVVTKELKEQFLQFISSIFAPLFFVAIGLKVNFISNFHLPLVALVFALAIGSKLLGGTLGASWAGLTRRQSFATGFSLTARGGQEIVLGTIALGTGLISEPIFVAVVLLAVVTSLLLGPVIQVLHRRWQLSGEES</sequence>
<evidence type="ECO:0000256" key="6">
    <source>
        <dbReference type="ARBA" id="ARBA00023053"/>
    </source>
</evidence>
<keyword evidence="9" id="KW-0739">Sodium transport</keyword>
<dbReference type="RefSeq" id="WP_075080101.1">
    <property type="nucleotide sequence ID" value="NZ_BDCO01000002.1"/>
</dbReference>
<evidence type="ECO:0000313" key="12">
    <source>
        <dbReference type="EMBL" id="GAT34474.1"/>
    </source>
</evidence>
<dbReference type="Gene3D" id="1.20.1530.20">
    <property type="match status" value="1"/>
</dbReference>
<feature type="transmembrane region" description="Helical" evidence="10">
    <location>
        <begin position="323"/>
        <end position="348"/>
    </location>
</feature>
<keyword evidence="13" id="KW-1185">Reference proteome</keyword>
<feature type="transmembrane region" description="Helical" evidence="10">
    <location>
        <begin position="246"/>
        <end position="273"/>
    </location>
</feature>
<dbReference type="EMBL" id="BDCO01000002">
    <property type="protein sequence ID" value="GAT34474.1"/>
    <property type="molecule type" value="Genomic_DNA"/>
</dbReference>
<feature type="transmembrane region" description="Helical" evidence="10">
    <location>
        <begin position="207"/>
        <end position="225"/>
    </location>
</feature>
<accession>A0A146GCF4</accession>
<dbReference type="AlphaFoldDB" id="A0A146GCF4"/>
<keyword evidence="8 10" id="KW-0472">Membrane</keyword>
<feature type="transmembrane region" description="Helical" evidence="10">
    <location>
        <begin position="368"/>
        <end position="399"/>
    </location>
</feature>
<name>A0A146GCF4_TERSA</name>
<feature type="domain" description="Cation/H+ exchanger transmembrane" evidence="11">
    <location>
        <begin position="19"/>
        <end position="404"/>
    </location>
</feature>
<feature type="transmembrane region" description="Helical" evidence="10">
    <location>
        <begin position="76"/>
        <end position="93"/>
    </location>
</feature>
<keyword evidence="6" id="KW-0915">Sodium</keyword>
<dbReference type="Proteomes" id="UP000076023">
    <property type="component" value="Unassembled WGS sequence"/>
</dbReference>
<dbReference type="Pfam" id="PF00999">
    <property type="entry name" value="Na_H_Exchanger"/>
    <property type="match status" value="1"/>
</dbReference>